<dbReference type="GO" id="GO:0046872">
    <property type="term" value="F:metal ion binding"/>
    <property type="evidence" value="ECO:0007669"/>
    <property type="project" value="UniProtKB-KW"/>
</dbReference>
<dbReference type="PANTHER" id="PTHR30632:SF14">
    <property type="entry name" value="TUNGSTATE_MOLYBDATE_CHROMATE-BINDING PROTEIN MODA"/>
    <property type="match status" value="1"/>
</dbReference>
<keyword evidence="1" id="KW-0479">Metal-binding</keyword>
<dbReference type="NCBIfam" id="TIGR01256">
    <property type="entry name" value="modA"/>
    <property type="match status" value="1"/>
</dbReference>
<dbReference type="CDD" id="cd13539">
    <property type="entry name" value="PBP2_AvModA"/>
    <property type="match status" value="1"/>
</dbReference>
<dbReference type="InterPro" id="IPR044084">
    <property type="entry name" value="AvModA-like_subst-bd"/>
</dbReference>
<accession>A0A3B1BT47</accession>
<protein>
    <submittedName>
        <fullName evidence="3">Molybdenum ABC transporter, substrate-binding protein ModA</fullName>
    </submittedName>
</protein>
<dbReference type="PANTHER" id="PTHR30632">
    <property type="entry name" value="MOLYBDATE-BINDING PERIPLASMIC PROTEIN"/>
    <property type="match status" value="1"/>
</dbReference>
<reference evidence="3" key="1">
    <citation type="submission" date="2018-06" db="EMBL/GenBank/DDBJ databases">
        <authorList>
            <person name="Zhirakovskaya E."/>
        </authorList>
    </citation>
    <scope>NUCLEOTIDE SEQUENCE</scope>
</reference>
<dbReference type="GO" id="GO:0015689">
    <property type="term" value="P:molybdate ion transport"/>
    <property type="evidence" value="ECO:0007669"/>
    <property type="project" value="InterPro"/>
</dbReference>
<dbReference type="EMBL" id="UOFX01000053">
    <property type="protein sequence ID" value="VAX09515.1"/>
    <property type="molecule type" value="Genomic_DNA"/>
</dbReference>
<dbReference type="Gene3D" id="3.40.190.10">
    <property type="entry name" value="Periplasmic binding protein-like II"/>
    <property type="match status" value="2"/>
</dbReference>
<dbReference type="AlphaFoldDB" id="A0A3B1BT47"/>
<proteinExistence type="predicted"/>
<evidence type="ECO:0000313" key="3">
    <source>
        <dbReference type="EMBL" id="VAX09515.1"/>
    </source>
</evidence>
<dbReference type="Pfam" id="PF13531">
    <property type="entry name" value="SBP_bac_11"/>
    <property type="match status" value="1"/>
</dbReference>
<dbReference type="InterPro" id="IPR005950">
    <property type="entry name" value="ModA"/>
</dbReference>
<sequence>MKLRLLFMLLFVLGPAAADTVHVAVASNFTVPLRLLAASFEEQSGHQIKISAASTGKLYAQIKHGAPYHLFLAADQARPERLVQDGLAIADSRFTYALGRLVLWAPGERFDGSADELMAKVDVRRFAIANPKTAPYGVAAQQTLEEIGQLTKLRGRLVRGENIAQTFQFVASGAAEMGLVALAQLSGENALTGYHWVVPQEMYEPIRQEAVLLKRGEDNLAAKAFLHHLRSTEARALIVEQGYGLE</sequence>
<evidence type="ECO:0000256" key="2">
    <source>
        <dbReference type="ARBA" id="ARBA00022729"/>
    </source>
</evidence>
<dbReference type="SUPFAM" id="SSF53850">
    <property type="entry name" value="Periplasmic binding protein-like II"/>
    <property type="match status" value="1"/>
</dbReference>
<name>A0A3B1BT47_9ZZZZ</name>
<gene>
    <name evidence="3" type="ORF">MNBD_GAMMA26-303</name>
</gene>
<dbReference type="GO" id="GO:0030973">
    <property type="term" value="F:molybdate ion binding"/>
    <property type="evidence" value="ECO:0007669"/>
    <property type="project" value="InterPro"/>
</dbReference>
<keyword evidence="2" id="KW-0732">Signal</keyword>
<dbReference type="InterPro" id="IPR050682">
    <property type="entry name" value="ModA/WtpA"/>
</dbReference>
<evidence type="ECO:0000256" key="1">
    <source>
        <dbReference type="ARBA" id="ARBA00022723"/>
    </source>
</evidence>
<organism evidence="3">
    <name type="scientific">hydrothermal vent metagenome</name>
    <dbReference type="NCBI Taxonomy" id="652676"/>
    <lineage>
        <taxon>unclassified sequences</taxon>
        <taxon>metagenomes</taxon>
        <taxon>ecological metagenomes</taxon>
    </lineage>
</organism>
<dbReference type="PIRSF" id="PIRSF004846">
    <property type="entry name" value="ModA"/>
    <property type="match status" value="1"/>
</dbReference>